<organism evidence="2 3">
    <name type="scientific">Planifilum fulgidum</name>
    <dbReference type="NCBI Taxonomy" id="201973"/>
    <lineage>
        <taxon>Bacteria</taxon>
        <taxon>Bacillati</taxon>
        <taxon>Bacillota</taxon>
        <taxon>Bacilli</taxon>
        <taxon>Bacillales</taxon>
        <taxon>Thermoactinomycetaceae</taxon>
        <taxon>Planifilum</taxon>
    </lineage>
</organism>
<dbReference type="PANTHER" id="PTHR12126">
    <property type="entry name" value="NADH-UBIQUINONE OXIDOREDUCTASE 39 KDA SUBUNIT-RELATED"/>
    <property type="match status" value="1"/>
</dbReference>
<dbReference type="Pfam" id="PF13460">
    <property type="entry name" value="NAD_binding_10"/>
    <property type="match status" value="1"/>
</dbReference>
<reference evidence="2 3" key="1">
    <citation type="submission" date="2016-10" db="EMBL/GenBank/DDBJ databases">
        <authorList>
            <person name="de Groot N.N."/>
        </authorList>
    </citation>
    <scope>NUCLEOTIDE SEQUENCE [LARGE SCALE GENOMIC DNA]</scope>
    <source>
        <strain evidence="2 3">DSM 44945</strain>
    </source>
</reference>
<protein>
    <submittedName>
        <fullName evidence="2">NADH dehydrogenase</fullName>
    </submittedName>
</protein>
<dbReference type="PANTHER" id="PTHR12126:SF11">
    <property type="entry name" value="NADH DEHYDROGENASE [UBIQUINONE] 1 ALPHA SUBCOMPLEX SUBUNIT 9, MITOCHONDRIAL"/>
    <property type="match status" value="1"/>
</dbReference>
<gene>
    <name evidence="2" type="ORF">SAMN04488025_10995</name>
</gene>
<name>A0A1I2MSA1_9BACL</name>
<accession>A0A1I2MSA1</accession>
<dbReference type="SUPFAM" id="SSF51735">
    <property type="entry name" value="NAD(P)-binding Rossmann-fold domains"/>
    <property type="match status" value="1"/>
</dbReference>
<evidence type="ECO:0000259" key="1">
    <source>
        <dbReference type="Pfam" id="PF13460"/>
    </source>
</evidence>
<dbReference type="InterPro" id="IPR016040">
    <property type="entry name" value="NAD(P)-bd_dom"/>
</dbReference>
<feature type="domain" description="NAD(P)-binding" evidence="1">
    <location>
        <begin position="20"/>
        <end position="166"/>
    </location>
</feature>
<dbReference type="EMBL" id="FOOK01000009">
    <property type="protein sequence ID" value="SFF94404.1"/>
    <property type="molecule type" value="Genomic_DNA"/>
</dbReference>
<dbReference type="OrthoDB" id="9807212at2"/>
<dbReference type="InterPro" id="IPR036291">
    <property type="entry name" value="NAD(P)-bd_dom_sf"/>
</dbReference>
<dbReference type="AlphaFoldDB" id="A0A1I2MSA1"/>
<proteinExistence type="predicted"/>
<sequence length="322" mass="35679">MRGYSSYEAGGTPGTCLVIGASGRVGSRVVVRLVERGRPVRALVRPDSSIRRLAPVLSRVRLVAGDVRNPDALAEAVRGVHQVIWTAGISPLRPGRPEEIERVEVEGVRHLIEACKRESVAYITYLSCMYASQDARSALFRAKWRAEEAVRESGVSHSILRSSVIIHPGRRFYLQIPAIHWWEKAPGIPHALPSVRTSPIAVDDVASCLIDASLNPRVRGRTVEIGGPEALSPSDWIRLAGEERGKPFKEWAVPPSLAEAGLWLGSRLFPDRMPSREVFRDMVERDAVVDPETMKELFPNVSLTPVRELIRRMKEDADLPPG</sequence>
<dbReference type="STRING" id="201973.SAMN04488025_10995"/>
<dbReference type="InterPro" id="IPR051207">
    <property type="entry name" value="ComplexI_NDUFA9_subunit"/>
</dbReference>
<dbReference type="GO" id="GO:0044877">
    <property type="term" value="F:protein-containing complex binding"/>
    <property type="evidence" value="ECO:0007669"/>
    <property type="project" value="TreeGrafter"/>
</dbReference>
<dbReference type="Proteomes" id="UP000198661">
    <property type="component" value="Unassembled WGS sequence"/>
</dbReference>
<evidence type="ECO:0000313" key="2">
    <source>
        <dbReference type="EMBL" id="SFF94404.1"/>
    </source>
</evidence>
<dbReference type="RefSeq" id="WP_092037388.1">
    <property type="nucleotide sequence ID" value="NZ_FOOK01000009.1"/>
</dbReference>
<evidence type="ECO:0000313" key="3">
    <source>
        <dbReference type="Proteomes" id="UP000198661"/>
    </source>
</evidence>
<keyword evidence="3" id="KW-1185">Reference proteome</keyword>
<dbReference type="Gene3D" id="3.40.50.720">
    <property type="entry name" value="NAD(P)-binding Rossmann-like Domain"/>
    <property type="match status" value="1"/>
</dbReference>